<evidence type="ECO:0000313" key="3">
    <source>
        <dbReference type="Proteomes" id="UP000254150"/>
    </source>
</evidence>
<name>A0A380MSM7_STRGR</name>
<evidence type="ECO:0000313" key="2">
    <source>
        <dbReference type="EMBL" id="SUO95629.1"/>
    </source>
</evidence>
<evidence type="ECO:0000256" key="1">
    <source>
        <dbReference type="SAM" id="MobiDB-lite"/>
    </source>
</evidence>
<dbReference type="AlphaFoldDB" id="A0A380MSM7"/>
<gene>
    <name evidence="2" type="ORF">NCTC7807_01339</name>
</gene>
<dbReference type="EMBL" id="UHID01000001">
    <property type="protein sequence ID" value="SUO95629.1"/>
    <property type="molecule type" value="Genomic_DNA"/>
</dbReference>
<dbReference type="Proteomes" id="UP000254150">
    <property type="component" value="Unassembled WGS sequence"/>
</dbReference>
<protein>
    <submittedName>
        <fullName evidence="2">Uncharacterized protein</fullName>
    </submittedName>
</protein>
<feature type="compositionally biased region" description="Basic residues" evidence="1">
    <location>
        <begin position="36"/>
        <end position="45"/>
    </location>
</feature>
<sequence>MPPARPLLRTPALQSVKGTAEAADTEDDGRDARVPGHPRTRTIHR</sequence>
<proteinExistence type="predicted"/>
<accession>A0A380MSM7</accession>
<organism evidence="2 3">
    <name type="scientific">Streptomyces griseus</name>
    <dbReference type="NCBI Taxonomy" id="1911"/>
    <lineage>
        <taxon>Bacteria</taxon>
        <taxon>Bacillati</taxon>
        <taxon>Actinomycetota</taxon>
        <taxon>Actinomycetes</taxon>
        <taxon>Kitasatosporales</taxon>
        <taxon>Streptomycetaceae</taxon>
        <taxon>Streptomyces</taxon>
    </lineage>
</organism>
<reference evidence="2 3" key="1">
    <citation type="submission" date="2018-06" db="EMBL/GenBank/DDBJ databases">
        <authorList>
            <consortium name="Pathogen Informatics"/>
            <person name="Doyle S."/>
        </authorList>
    </citation>
    <scope>NUCLEOTIDE SEQUENCE [LARGE SCALE GENOMIC DNA]</scope>
    <source>
        <strain evidence="2 3">NCTC7807</strain>
    </source>
</reference>
<feature type="region of interest" description="Disordered" evidence="1">
    <location>
        <begin position="1"/>
        <end position="45"/>
    </location>
</feature>
<feature type="compositionally biased region" description="Low complexity" evidence="1">
    <location>
        <begin position="1"/>
        <end position="13"/>
    </location>
</feature>